<evidence type="ECO:0000313" key="8">
    <source>
        <dbReference type="EMBL" id="AJP01626.1"/>
    </source>
</evidence>
<dbReference type="AlphaFoldDB" id="A0A0C5GBR4"/>
<evidence type="ECO:0000256" key="1">
    <source>
        <dbReference type="ARBA" id="ARBA00006217"/>
    </source>
</evidence>
<dbReference type="EC" id="4.2.1.1" evidence="2"/>
<dbReference type="GO" id="GO:0004089">
    <property type="term" value="F:carbonate dehydratase activity"/>
    <property type="evidence" value="ECO:0007669"/>
    <property type="project" value="UniProtKB-EC"/>
</dbReference>
<dbReference type="InterPro" id="IPR001765">
    <property type="entry name" value="Carbonic_anhydrase"/>
</dbReference>
<evidence type="ECO:0000256" key="3">
    <source>
        <dbReference type="ARBA" id="ARBA00022723"/>
    </source>
</evidence>
<dbReference type="KEGG" id="scw:TU94_09045"/>
<evidence type="ECO:0000256" key="4">
    <source>
        <dbReference type="ARBA" id="ARBA00022833"/>
    </source>
</evidence>
<dbReference type="InterPro" id="IPR036874">
    <property type="entry name" value="Carbonic_anhydrase_sf"/>
</dbReference>
<dbReference type="GO" id="GO:0008270">
    <property type="term" value="F:zinc ion binding"/>
    <property type="evidence" value="ECO:0007669"/>
    <property type="project" value="InterPro"/>
</dbReference>
<reference evidence="8 9" key="1">
    <citation type="submission" date="2015-02" db="EMBL/GenBank/DDBJ databases">
        <title>Genome sequence of thermotolerant Streptomyces cyaneogriseus subsp. Noncyanogenus NMWT1, the producer of nematocidal antibiotics nemadectin.</title>
        <authorList>
            <person name="Wang H."/>
            <person name="Li C."/>
            <person name="Xiang W."/>
            <person name="Wang X."/>
        </authorList>
    </citation>
    <scope>NUCLEOTIDE SEQUENCE [LARGE SCALE GENOMIC DNA]</scope>
    <source>
        <strain evidence="8 9">NMWT 1</strain>
    </source>
</reference>
<feature type="binding site" evidence="7">
    <location>
        <position position="55"/>
    </location>
    <ligand>
        <name>Zn(2+)</name>
        <dbReference type="ChEBI" id="CHEBI:29105"/>
    </ligand>
</feature>
<dbReference type="SUPFAM" id="SSF53056">
    <property type="entry name" value="beta-carbonic anhydrase, cab"/>
    <property type="match status" value="1"/>
</dbReference>
<dbReference type="PANTHER" id="PTHR43175:SF3">
    <property type="entry name" value="CARBON DISULFIDE HYDROLASE"/>
    <property type="match status" value="1"/>
</dbReference>
<dbReference type="STRING" id="477245.TU94_09045"/>
<evidence type="ECO:0000256" key="2">
    <source>
        <dbReference type="ARBA" id="ARBA00012925"/>
    </source>
</evidence>
<dbReference type="OrthoDB" id="8968066at2"/>
<dbReference type="EMBL" id="CP010849">
    <property type="protein sequence ID" value="AJP01626.1"/>
    <property type="molecule type" value="Genomic_DNA"/>
</dbReference>
<comment type="cofactor">
    <cofactor evidence="7">
        <name>Zn(2+)</name>
        <dbReference type="ChEBI" id="CHEBI:29105"/>
    </cofactor>
    <text evidence="7">Binds 1 zinc ion per subunit.</text>
</comment>
<keyword evidence="9" id="KW-1185">Reference proteome</keyword>
<evidence type="ECO:0000256" key="7">
    <source>
        <dbReference type="PIRSR" id="PIRSR601765-1"/>
    </source>
</evidence>
<evidence type="ECO:0000313" key="9">
    <source>
        <dbReference type="Proteomes" id="UP000032234"/>
    </source>
</evidence>
<dbReference type="CDD" id="cd03379">
    <property type="entry name" value="beta_CA_cladeD"/>
    <property type="match status" value="1"/>
</dbReference>
<dbReference type="HOGENOM" id="CLU_084253_1_2_11"/>
<keyword evidence="4 7" id="KW-0862">Zinc</keyword>
<feature type="binding site" evidence="7">
    <location>
        <position position="109"/>
    </location>
    <ligand>
        <name>Zn(2+)</name>
        <dbReference type="ChEBI" id="CHEBI:29105"/>
    </ligand>
</feature>
<dbReference type="RefSeq" id="WP_044381021.1">
    <property type="nucleotide sequence ID" value="NZ_CP010849.1"/>
</dbReference>
<feature type="binding site" evidence="7">
    <location>
        <position position="106"/>
    </location>
    <ligand>
        <name>Zn(2+)</name>
        <dbReference type="ChEBI" id="CHEBI:29105"/>
    </ligand>
</feature>
<evidence type="ECO:0000256" key="6">
    <source>
        <dbReference type="ARBA" id="ARBA00048348"/>
    </source>
</evidence>
<dbReference type="Proteomes" id="UP000032234">
    <property type="component" value="Chromosome"/>
</dbReference>
<comment type="function">
    <text evidence="5">Catalyzes the reversible hydration of carbon dioxide to form bicarbonate.</text>
</comment>
<keyword evidence="3 7" id="KW-0479">Metal-binding</keyword>
<dbReference type="PATRIC" id="fig|477245.3.peg.1941"/>
<evidence type="ECO:0000256" key="5">
    <source>
        <dbReference type="ARBA" id="ARBA00024993"/>
    </source>
</evidence>
<comment type="catalytic activity">
    <reaction evidence="6">
        <text>hydrogencarbonate + H(+) = CO2 + H2O</text>
        <dbReference type="Rhea" id="RHEA:10748"/>
        <dbReference type="ChEBI" id="CHEBI:15377"/>
        <dbReference type="ChEBI" id="CHEBI:15378"/>
        <dbReference type="ChEBI" id="CHEBI:16526"/>
        <dbReference type="ChEBI" id="CHEBI:17544"/>
        <dbReference type="EC" id="4.2.1.1"/>
    </reaction>
</comment>
<dbReference type="Gene3D" id="3.40.1050.10">
    <property type="entry name" value="Carbonic anhydrase"/>
    <property type="match status" value="1"/>
</dbReference>
<protein>
    <recommendedName>
        <fullName evidence="2">carbonic anhydrase</fullName>
        <ecNumber evidence="2">4.2.1.1</ecNumber>
    </recommendedName>
</protein>
<dbReference type="SMART" id="SM00947">
    <property type="entry name" value="Pro_CA"/>
    <property type="match status" value="1"/>
</dbReference>
<proteinExistence type="inferred from homology"/>
<comment type="similarity">
    <text evidence="1">Belongs to the beta-class carbonic anhydrase family.</text>
</comment>
<organism evidence="8 9">
    <name type="scientific">Streptomyces cyaneogriseus subsp. noncyanogenus</name>
    <dbReference type="NCBI Taxonomy" id="477245"/>
    <lineage>
        <taxon>Bacteria</taxon>
        <taxon>Bacillati</taxon>
        <taxon>Actinomycetota</taxon>
        <taxon>Actinomycetes</taxon>
        <taxon>Kitasatosporales</taxon>
        <taxon>Streptomycetaceae</taxon>
        <taxon>Streptomyces</taxon>
    </lineage>
</organism>
<name>A0A0C5GBR4_9ACTN</name>
<dbReference type="Pfam" id="PF00484">
    <property type="entry name" value="Pro_CA"/>
    <property type="match status" value="1"/>
</dbReference>
<accession>A0A0C5GBR4</accession>
<dbReference type="PANTHER" id="PTHR43175">
    <property type="entry name" value="CARBONIC ANHYDRASE"/>
    <property type="match status" value="1"/>
</dbReference>
<feature type="binding site" evidence="7">
    <location>
        <position position="53"/>
    </location>
    <ligand>
        <name>Zn(2+)</name>
        <dbReference type="ChEBI" id="CHEBI:29105"/>
    </ligand>
</feature>
<gene>
    <name evidence="8" type="ORF">TU94_09045</name>
</gene>
<sequence>MTNSASIPTGSGAAMGGVSATDRFVEANARYAASFADAGLDSRPALRTAVVACMDARLDVSAALGLTNGDCHVIRNAGGVVTDDVIRSLTISQRKLGTRSVVLVHHTGCGMETLTEDFRTELENEVGERPSWEVGCFTDVEQDVRQSLERVRTSPFLPHTDDVRGFVYDVKTGLLREIDPA</sequence>